<gene>
    <name evidence="1" type="ORF">C6V80_08220</name>
    <name evidence="2" type="ORF">EDC58_1489</name>
</gene>
<name>A0AAJ4RC92_9BACT</name>
<reference evidence="4" key="1">
    <citation type="submission" date="2018-03" db="EMBL/GenBank/DDBJ databases">
        <title>A comparative analysis of the Nautiliaceae.</title>
        <authorList>
            <person name="Grosche A."/>
            <person name="Smedile F."/>
            <person name="Vetriani C."/>
        </authorList>
    </citation>
    <scope>NUCLEOTIDE SEQUENCE [LARGE SCALE GENOMIC DNA]</scope>
    <source>
        <strain evidence="4">TB6</strain>
    </source>
</reference>
<dbReference type="EMBL" id="CP027432">
    <property type="protein sequence ID" value="QCI28955.1"/>
    <property type="molecule type" value="Genomic_DNA"/>
</dbReference>
<proteinExistence type="predicted"/>
<evidence type="ECO:0000313" key="1">
    <source>
        <dbReference type="EMBL" id="QCI28955.1"/>
    </source>
</evidence>
<organism evidence="2 3">
    <name type="scientific">Caminibacter pacificus</name>
    <dbReference type="NCBI Taxonomy" id="1424653"/>
    <lineage>
        <taxon>Bacteria</taxon>
        <taxon>Pseudomonadati</taxon>
        <taxon>Campylobacterota</taxon>
        <taxon>Epsilonproteobacteria</taxon>
        <taxon>Nautiliales</taxon>
        <taxon>Nautiliaceae</taxon>
        <taxon>Caminibacter</taxon>
    </lineage>
</organism>
<dbReference type="EMBL" id="RJVK01000003">
    <property type="protein sequence ID" value="ROR39547.1"/>
    <property type="molecule type" value="Genomic_DNA"/>
</dbReference>
<evidence type="ECO:0000313" key="2">
    <source>
        <dbReference type="EMBL" id="ROR39547.1"/>
    </source>
</evidence>
<accession>A0AAJ4RC92</accession>
<keyword evidence="4" id="KW-1185">Reference proteome</keyword>
<protein>
    <submittedName>
        <fullName evidence="2">Uncharacterized protein</fullName>
    </submittedName>
</protein>
<sequence length="124" mass="14939">MKKIVFLFFSFIFLFGMSPKKFFELQIKSLEISLQGSKDYLKCLERKCTSKELDLLNKKYYLKQQKLYKSYNISESEAALYYTKHKRECDEYYRNNPDIVEMIDDLQNEIENVHNQIDSYRGGK</sequence>
<reference evidence="1" key="3">
    <citation type="submission" date="2019-06" db="EMBL/GenBank/DDBJ databases">
        <title>A comparative analysis of the Nautiliaceae.</title>
        <authorList>
            <person name="Grosche A."/>
            <person name="Smedile F."/>
            <person name="Vetriani C."/>
        </authorList>
    </citation>
    <scope>NUCLEOTIDE SEQUENCE</scope>
    <source>
        <strain evidence="1">TB6</strain>
    </source>
</reference>
<dbReference type="RefSeq" id="WP_123352878.1">
    <property type="nucleotide sequence ID" value="NZ_CP027432.2"/>
</dbReference>
<reference evidence="2 3" key="2">
    <citation type="submission" date="2018-11" db="EMBL/GenBank/DDBJ databases">
        <title>Genomic Encyclopedia of Type Strains, Phase IV (KMG-IV): sequencing the most valuable type-strain genomes for metagenomic binning, comparative biology and taxonomic classification.</title>
        <authorList>
            <person name="Goeker M."/>
        </authorList>
    </citation>
    <scope>NUCLEOTIDE SEQUENCE [LARGE SCALE GENOMIC DNA]</scope>
    <source>
        <strain evidence="2 3">DSM 27783</strain>
    </source>
</reference>
<dbReference type="AlphaFoldDB" id="A0AAJ4RC92"/>
<dbReference type="Proteomes" id="UP000298805">
    <property type="component" value="Chromosome"/>
</dbReference>
<dbReference type="Proteomes" id="UP000272781">
    <property type="component" value="Unassembled WGS sequence"/>
</dbReference>
<evidence type="ECO:0000313" key="4">
    <source>
        <dbReference type="Proteomes" id="UP000298805"/>
    </source>
</evidence>
<evidence type="ECO:0000313" key="3">
    <source>
        <dbReference type="Proteomes" id="UP000272781"/>
    </source>
</evidence>